<dbReference type="InterPro" id="IPR055767">
    <property type="entry name" value="DUF7343"/>
</dbReference>
<keyword evidence="1" id="KW-1133">Transmembrane helix</keyword>
<evidence type="ECO:0000256" key="1">
    <source>
        <dbReference type="SAM" id="Phobius"/>
    </source>
</evidence>
<reference evidence="3 4" key="1">
    <citation type="journal article" date="2011" name="J. Bacteriol.">
        <title>Complete genome sequence of the obligate piezophilic hyperthermophilic archaeon Pyrococcus yayanosii CH1.</title>
        <authorList>
            <person name="Jun X."/>
            <person name="Lupeng L."/>
            <person name="Minjuan X."/>
            <person name="Oger P."/>
            <person name="Fengping W."/>
            <person name="Jebbar M."/>
            <person name="Xiang X."/>
        </authorList>
    </citation>
    <scope>NUCLEOTIDE SEQUENCE [LARGE SCALE GENOMIC DNA]</scope>
    <source>
        <strain evidence="4">CH1 / JCM 16557</strain>
    </source>
</reference>
<dbReference type="eggNOG" id="arCOG00374">
    <property type="taxonomic scope" value="Archaea"/>
</dbReference>
<dbReference type="Proteomes" id="UP000008386">
    <property type="component" value="Chromosome"/>
</dbReference>
<evidence type="ECO:0000313" key="4">
    <source>
        <dbReference type="Proteomes" id="UP000008386"/>
    </source>
</evidence>
<dbReference type="GeneID" id="10837625"/>
<evidence type="ECO:0000259" key="2">
    <source>
        <dbReference type="Pfam" id="PF24034"/>
    </source>
</evidence>
<feature type="transmembrane region" description="Helical" evidence="1">
    <location>
        <begin position="167"/>
        <end position="187"/>
    </location>
</feature>
<sequence length="279" mass="32136">MRTWIFLLFLMLLLPLASAQYIPIDLQLKVYRDGVVEVSMRIIPEEYAFQVEIPLLGKNVEGIEVTDENGEPLVYEIRGDVLVVYPEDADEILVSYYTPDLTMKEGVVWTLKVSINQTFTVVLPEGTVIVGLSDIPISLSGNTIEMPPGNQSISYVFEDIIPERRRFYTYFLIGAVIIALLVALRFWRRPKKVEEKPPEDFLSRLMREYNLNDDEIRAIKYLMEVGGGASQADVRKALDIPKTSAWRMFRRLEQRGLVKIYKKGRENWVELAIDIQNET</sequence>
<keyword evidence="4" id="KW-1185">Reference proteome</keyword>
<name>F8AEQ0_PYRYC</name>
<feature type="domain" description="DUF7343" evidence="2">
    <location>
        <begin position="213"/>
        <end position="271"/>
    </location>
</feature>
<organism evidence="3 4">
    <name type="scientific">Pyrococcus yayanosii (strain CH1 / JCM 16557)</name>
    <dbReference type="NCBI Taxonomy" id="529709"/>
    <lineage>
        <taxon>Archaea</taxon>
        <taxon>Methanobacteriati</taxon>
        <taxon>Methanobacteriota</taxon>
        <taxon>Thermococci</taxon>
        <taxon>Thermococcales</taxon>
        <taxon>Thermococcaceae</taxon>
        <taxon>Pyrococcus</taxon>
    </lineage>
</organism>
<dbReference type="SUPFAM" id="SSF46785">
    <property type="entry name" value="Winged helix' DNA-binding domain"/>
    <property type="match status" value="1"/>
</dbReference>
<dbReference type="Pfam" id="PF24034">
    <property type="entry name" value="DUF7343"/>
    <property type="match status" value="1"/>
</dbReference>
<dbReference type="InterPro" id="IPR036390">
    <property type="entry name" value="WH_DNA-bd_sf"/>
</dbReference>
<keyword evidence="1" id="KW-0472">Membrane</keyword>
<evidence type="ECO:0000313" key="3">
    <source>
        <dbReference type="EMBL" id="AEH24732.1"/>
    </source>
</evidence>
<proteinExistence type="predicted"/>
<gene>
    <name evidence="3" type="ordered locus">PYCH_10510</name>
</gene>
<dbReference type="Gene3D" id="1.10.10.10">
    <property type="entry name" value="Winged helix-like DNA-binding domain superfamily/Winged helix DNA-binding domain"/>
    <property type="match status" value="1"/>
</dbReference>
<dbReference type="EMBL" id="CP002779">
    <property type="protein sequence ID" value="AEH24732.1"/>
    <property type="molecule type" value="Genomic_DNA"/>
</dbReference>
<accession>F8AEQ0</accession>
<dbReference type="HOGENOM" id="CLU_079811_0_0_2"/>
<dbReference type="KEGG" id="pya:PYCH_10510"/>
<dbReference type="AlphaFoldDB" id="F8AEQ0"/>
<keyword evidence="1" id="KW-0812">Transmembrane</keyword>
<dbReference type="OrthoDB" id="28494at2157"/>
<dbReference type="STRING" id="529709.PYCH_10510"/>
<protein>
    <submittedName>
        <fullName evidence="3">Sugar-specific transcriptional regulator TrmB family</fullName>
    </submittedName>
</protein>
<dbReference type="InterPro" id="IPR036388">
    <property type="entry name" value="WH-like_DNA-bd_sf"/>
</dbReference>
<dbReference type="RefSeq" id="WP_013905788.1">
    <property type="nucleotide sequence ID" value="NC_015680.1"/>
</dbReference>